<dbReference type="Pfam" id="PF08659">
    <property type="entry name" value="KR"/>
    <property type="match status" value="1"/>
</dbReference>
<dbReference type="InterPro" id="IPR036291">
    <property type="entry name" value="NAD(P)-bd_dom_sf"/>
</dbReference>
<dbReference type="OrthoDB" id="329835at2759"/>
<dbReference type="InterPro" id="IPR050091">
    <property type="entry name" value="PKS_NRPS_Biosynth_Enz"/>
</dbReference>
<dbReference type="GO" id="GO:0044550">
    <property type="term" value="P:secondary metabolite biosynthetic process"/>
    <property type="evidence" value="ECO:0007669"/>
    <property type="project" value="TreeGrafter"/>
</dbReference>
<keyword evidence="1" id="KW-0596">Phosphopantetheine</keyword>
<dbReference type="AlphaFoldDB" id="A0A1Q8RWS4"/>
<feature type="domain" description="Ketoreductase (KR)" evidence="3">
    <location>
        <begin position="1"/>
        <end position="80"/>
    </location>
</feature>
<dbReference type="InterPro" id="IPR013968">
    <property type="entry name" value="PKS_KR"/>
</dbReference>
<dbReference type="GO" id="GO:0006633">
    <property type="term" value="P:fatty acid biosynthetic process"/>
    <property type="evidence" value="ECO:0007669"/>
    <property type="project" value="TreeGrafter"/>
</dbReference>
<accession>A0A1Q8RWS4</accession>
<organism evidence="4 5">
    <name type="scientific">Colletotrichum chlorophyti</name>
    <dbReference type="NCBI Taxonomy" id="708187"/>
    <lineage>
        <taxon>Eukaryota</taxon>
        <taxon>Fungi</taxon>
        <taxon>Dikarya</taxon>
        <taxon>Ascomycota</taxon>
        <taxon>Pezizomycotina</taxon>
        <taxon>Sordariomycetes</taxon>
        <taxon>Hypocreomycetidae</taxon>
        <taxon>Glomerellales</taxon>
        <taxon>Glomerellaceae</taxon>
        <taxon>Colletotrichum</taxon>
    </lineage>
</organism>
<gene>
    <name evidence="4" type="ORF">CCHL11_09612</name>
</gene>
<keyword evidence="5" id="KW-1185">Reference proteome</keyword>
<protein>
    <submittedName>
        <fullName evidence="4">Lovastatin diketide synthase LovF 21</fullName>
    </submittedName>
</protein>
<evidence type="ECO:0000256" key="1">
    <source>
        <dbReference type="ARBA" id="ARBA00022450"/>
    </source>
</evidence>
<proteinExistence type="predicted"/>
<evidence type="ECO:0000313" key="4">
    <source>
        <dbReference type="EMBL" id="OLN89235.1"/>
    </source>
</evidence>
<keyword evidence="2" id="KW-0597">Phosphoprotein</keyword>
<reference evidence="4 5" key="1">
    <citation type="submission" date="2016-11" db="EMBL/GenBank/DDBJ databases">
        <title>Draft Genome Assembly of Colletotrichum chlorophyti a pathogen of herbaceous plants.</title>
        <authorList>
            <person name="Gan P."/>
            <person name="Narusaka M."/>
            <person name="Tsushima A."/>
            <person name="Narusaka Y."/>
            <person name="Takano Y."/>
            <person name="Shirasu K."/>
        </authorList>
    </citation>
    <scope>NUCLEOTIDE SEQUENCE [LARGE SCALE GENOMIC DNA]</scope>
    <source>
        <strain evidence="4 5">NTL11</strain>
    </source>
</reference>
<dbReference type="PANTHER" id="PTHR43775:SF28">
    <property type="entry name" value="SYNTHASE, PUTATIVE-RELATED"/>
    <property type="match status" value="1"/>
</dbReference>
<evidence type="ECO:0000256" key="2">
    <source>
        <dbReference type="ARBA" id="ARBA00022553"/>
    </source>
</evidence>
<dbReference type="GO" id="GO:0004312">
    <property type="term" value="F:fatty acid synthase activity"/>
    <property type="evidence" value="ECO:0007669"/>
    <property type="project" value="TreeGrafter"/>
</dbReference>
<sequence>MSLDDWNRAVEPKVQGTWYLHHLTIDAGIELDFMVLFSGVTGQPGQANYPGANTSSDSFVKYRTGMGLACSAIAIGAVQDIRYVSQEEHCKMPEAVGAHGITEVTKSECWKL</sequence>
<dbReference type="Proteomes" id="UP000186583">
    <property type="component" value="Unassembled WGS sequence"/>
</dbReference>
<comment type="caution">
    <text evidence="4">The sequence shown here is derived from an EMBL/GenBank/DDBJ whole genome shotgun (WGS) entry which is preliminary data.</text>
</comment>
<dbReference type="EMBL" id="MPGH01000082">
    <property type="protein sequence ID" value="OLN89235.1"/>
    <property type="molecule type" value="Genomic_DNA"/>
</dbReference>
<evidence type="ECO:0000313" key="5">
    <source>
        <dbReference type="Proteomes" id="UP000186583"/>
    </source>
</evidence>
<name>A0A1Q8RWS4_9PEZI</name>
<dbReference type="STRING" id="708187.A0A1Q8RWS4"/>
<dbReference type="SUPFAM" id="SSF51735">
    <property type="entry name" value="NAD(P)-binding Rossmann-fold domains"/>
    <property type="match status" value="1"/>
</dbReference>
<dbReference type="PANTHER" id="PTHR43775">
    <property type="entry name" value="FATTY ACID SYNTHASE"/>
    <property type="match status" value="1"/>
</dbReference>
<evidence type="ECO:0000259" key="3">
    <source>
        <dbReference type="Pfam" id="PF08659"/>
    </source>
</evidence>
<dbReference type="Gene3D" id="3.40.50.720">
    <property type="entry name" value="NAD(P)-binding Rossmann-like Domain"/>
    <property type="match status" value="1"/>
</dbReference>